<feature type="domain" description="ABC transmembrane type-1" evidence="14">
    <location>
        <begin position="95"/>
        <end position="284"/>
    </location>
</feature>
<dbReference type="Proteomes" id="UP000199352">
    <property type="component" value="Unassembled WGS sequence"/>
</dbReference>
<dbReference type="NCBIfam" id="TIGR01727">
    <property type="entry name" value="oligo_HPY"/>
    <property type="match status" value="1"/>
</dbReference>
<evidence type="ECO:0000256" key="10">
    <source>
        <dbReference type="ARBA" id="ARBA00023136"/>
    </source>
</evidence>
<dbReference type="InterPro" id="IPR003439">
    <property type="entry name" value="ABC_transporter-like_ATP-bd"/>
</dbReference>
<evidence type="ECO:0000313" key="15">
    <source>
        <dbReference type="EMBL" id="SES26038.1"/>
    </source>
</evidence>
<dbReference type="SMART" id="SM00382">
    <property type="entry name" value="AAA"/>
    <property type="match status" value="1"/>
</dbReference>
<dbReference type="Gene3D" id="3.40.50.300">
    <property type="entry name" value="P-loop containing nucleotide triphosphate hydrolases"/>
    <property type="match status" value="1"/>
</dbReference>
<comment type="subcellular location">
    <subcellularLocation>
        <location evidence="11">Cell membrane</location>
        <topology evidence="11">Multi-pass membrane protein</topology>
    </subcellularLocation>
    <subcellularLocation>
        <location evidence="2">Cell membrane</location>
        <topology evidence="2">Peripheral membrane protein</topology>
    </subcellularLocation>
    <subcellularLocation>
        <location evidence="1">Membrane</location>
        <topology evidence="1">Multi-pass membrane protein</topology>
    </subcellularLocation>
</comment>
<dbReference type="FunFam" id="3.40.50.300:FF:000016">
    <property type="entry name" value="Oligopeptide ABC transporter ATP-binding component"/>
    <property type="match status" value="1"/>
</dbReference>
<dbReference type="InterPro" id="IPR017871">
    <property type="entry name" value="ABC_transporter-like_CS"/>
</dbReference>
<dbReference type="PANTHER" id="PTHR43297">
    <property type="entry name" value="OLIGOPEPTIDE TRANSPORT ATP-BINDING PROTEIN APPD"/>
    <property type="match status" value="1"/>
</dbReference>
<evidence type="ECO:0000256" key="7">
    <source>
        <dbReference type="ARBA" id="ARBA00022741"/>
    </source>
</evidence>
<keyword evidence="6 11" id="KW-0812">Transmembrane</keyword>
<feature type="transmembrane region" description="Helical" evidence="11">
    <location>
        <begin position="97"/>
        <end position="119"/>
    </location>
</feature>
<dbReference type="AlphaFoldDB" id="A0A1H9VWX6"/>
<evidence type="ECO:0000256" key="12">
    <source>
        <dbReference type="SAM" id="MobiDB-lite"/>
    </source>
</evidence>
<evidence type="ECO:0000256" key="8">
    <source>
        <dbReference type="ARBA" id="ARBA00022840"/>
    </source>
</evidence>
<feature type="transmembrane region" description="Helical" evidence="11">
    <location>
        <begin position="216"/>
        <end position="239"/>
    </location>
</feature>
<dbReference type="InterPro" id="IPR000515">
    <property type="entry name" value="MetI-like"/>
</dbReference>
<dbReference type="CDD" id="cd03257">
    <property type="entry name" value="ABC_NikE_OppD_transporters"/>
    <property type="match status" value="1"/>
</dbReference>
<feature type="domain" description="ABC transporter" evidence="13">
    <location>
        <begin position="317"/>
        <end position="560"/>
    </location>
</feature>
<dbReference type="PROSITE" id="PS50928">
    <property type="entry name" value="ABC_TM1"/>
    <property type="match status" value="1"/>
</dbReference>
<dbReference type="GO" id="GO:0005524">
    <property type="term" value="F:ATP binding"/>
    <property type="evidence" value="ECO:0007669"/>
    <property type="project" value="UniProtKB-KW"/>
</dbReference>
<evidence type="ECO:0000256" key="1">
    <source>
        <dbReference type="ARBA" id="ARBA00004141"/>
    </source>
</evidence>
<dbReference type="InterPro" id="IPR003593">
    <property type="entry name" value="AAA+_ATPase"/>
</dbReference>
<keyword evidence="8 15" id="KW-0067">ATP-binding</keyword>
<protein>
    <submittedName>
        <fullName evidence="15">Oligopeptide/dipeptide ABC transporter, ATP-binding protein, C-terminal domain-containing protein</fullName>
    </submittedName>
</protein>
<comment type="similarity">
    <text evidence="11">Belongs to the binding-protein-dependent transport system permease family.</text>
</comment>
<dbReference type="Gene3D" id="1.10.3720.10">
    <property type="entry name" value="MetI-like"/>
    <property type="match status" value="1"/>
</dbReference>
<dbReference type="InterPro" id="IPR035906">
    <property type="entry name" value="MetI-like_sf"/>
</dbReference>
<evidence type="ECO:0000313" key="16">
    <source>
        <dbReference type="Proteomes" id="UP000199352"/>
    </source>
</evidence>
<feature type="transmembrane region" description="Helical" evidence="11">
    <location>
        <begin position="139"/>
        <end position="169"/>
    </location>
</feature>
<evidence type="ECO:0000256" key="3">
    <source>
        <dbReference type="ARBA" id="ARBA00005417"/>
    </source>
</evidence>
<dbReference type="PANTHER" id="PTHR43297:SF2">
    <property type="entry name" value="DIPEPTIDE TRANSPORT ATP-BINDING PROTEIN DPPD"/>
    <property type="match status" value="1"/>
</dbReference>
<dbReference type="PROSITE" id="PS50893">
    <property type="entry name" value="ABC_TRANSPORTER_2"/>
    <property type="match status" value="1"/>
</dbReference>
<feature type="transmembrane region" description="Helical" evidence="11">
    <location>
        <begin position="34"/>
        <end position="56"/>
    </location>
</feature>
<evidence type="ECO:0000259" key="13">
    <source>
        <dbReference type="PROSITE" id="PS50893"/>
    </source>
</evidence>
<dbReference type="Pfam" id="PF00005">
    <property type="entry name" value="ABC_tran"/>
    <property type="match status" value="1"/>
</dbReference>
<feature type="transmembrane region" description="Helical" evidence="11">
    <location>
        <begin position="259"/>
        <end position="284"/>
    </location>
</feature>
<dbReference type="RefSeq" id="WP_089960624.1">
    <property type="nucleotide sequence ID" value="NZ_FOFR01000028.1"/>
</dbReference>
<evidence type="ECO:0000256" key="5">
    <source>
        <dbReference type="ARBA" id="ARBA00022475"/>
    </source>
</evidence>
<dbReference type="InterPro" id="IPR027417">
    <property type="entry name" value="P-loop_NTPase"/>
</dbReference>
<comment type="similarity">
    <text evidence="3">Belongs to the ABC transporter superfamily.</text>
</comment>
<organism evidence="15 16">
    <name type="scientific">Lentzea xinjiangensis</name>
    <dbReference type="NCBI Taxonomy" id="402600"/>
    <lineage>
        <taxon>Bacteria</taxon>
        <taxon>Bacillati</taxon>
        <taxon>Actinomycetota</taxon>
        <taxon>Actinomycetes</taxon>
        <taxon>Pseudonocardiales</taxon>
        <taxon>Pseudonocardiaceae</taxon>
        <taxon>Lentzea</taxon>
    </lineage>
</organism>
<dbReference type="CDD" id="cd06261">
    <property type="entry name" value="TM_PBP2"/>
    <property type="match status" value="1"/>
</dbReference>
<dbReference type="EMBL" id="FOFR01000028">
    <property type="protein sequence ID" value="SES26038.1"/>
    <property type="molecule type" value="Genomic_DNA"/>
</dbReference>
<dbReference type="GO" id="GO:0055085">
    <property type="term" value="P:transmembrane transport"/>
    <property type="evidence" value="ECO:0007669"/>
    <property type="project" value="InterPro"/>
</dbReference>
<keyword evidence="4 11" id="KW-0813">Transport</keyword>
<dbReference type="GO" id="GO:0015833">
    <property type="term" value="P:peptide transport"/>
    <property type="evidence" value="ECO:0007669"/>
    <property type="project" value="InterPro"/>
</dbReference>
<reference evidence="16" key="1">
    <citation type="submission" date="2016-10" db="EMBL/GenBank/DDBJ databases">
        <authorList>
            <person name="Varghese N."/>
            <person name="Submissions S."/>
        </authorList>
    </citation>
    <scope>NUCLEOTIDE SEQUENCE [LARGE SCALE GENOMIC DNA]</scope>
    <source>
        <strain evidence="16">CGMCC 4.3525</strain>
    </source>
</reference>
<keyword evidence="5" id="KW-1003">Cell membrane</keyword>
<evidence type="ECO:0000256" key="9">
    <source>
        <dbReference type="ARBA" id="ARBA00022989"/>
    </source>
</evidence>
<name>A0A1H9VWX6_9PSEU</name>
<gene>
    <name evidence="15" type="ORF">SAMN05216188_12879</name>
</gene>
<dbReference type="PROSITE" id="PS00211">
    <property type="entry name" value="ABC_TRANSPORTER_1"/>
    <property type="match status" value="1"/>
</dbReference>
<accession>A0A1H9VWX6</accession>
<keyword evidence="7" id="KW-0547">Nucleotide-binding</keyword>
<evidence type="ECO:0000256" key="6">
    <source>
        <dbReference type="ARBA" id="ARBA00022692"/>
    </source>
</evidence>
<dbReference type="Pfam" id="PF08352">
    <property type="entry name" value="oligo_HPY"/>
    <property type="match status" value="1"/>
</dbReference>
<dbReference type="InterPro" id="IPR013563">
    <property type="entry name" value="Oligopep_ABC_C"/>
</dbReference>
<dbReference type="STRING" id="402600.SAMN05216188_12879"/>
<dbReference type="OrthoDB" id="3327300at2"/>
<evidence type="ECO:0000256" key="4">
    <source>
        <dbReference type="ARBA" id="ARBA00022448"/>
    </source>
</evidence>
<dbReference type="GO" id="GO:0016887">
    <property type="term" value="F:ATP hydrolysis activity"/>
    <property type="evidence" value="ECO:0007669"/>
    <property type="project" value="InterPro"/>
</dbReference>
<evidence type="ECO:0000256" key="2">
    <source>
        <dbReference type="ARBA" id="ARBA00004202"/>
    </source>
</evidence>
<keyword evidence="16" id="KW-1185">Reference proteome</keyword>
<dbReference type="InterPro" id="IPR050388">
    <property type="entry name" value="ABC_Ni/Peptide_Import"/>
</dbReference>
<keyword evidence="10 11" id="KW-0472">Membrane</keyword>
<dbReference type="GO" id="GO:0005886">
    <property type="term" value="C:plasma membrane"/>
    <property type="evidence" value="ECO:0007669"/>
    <property type="project" value="UniProtKB-SubCell"/>
</dbReference>
<feature type="region of interest" description="Disordered" evidence="12">
    <location>
        <begin position="291"/>
        <end position="310"/>
    </location>
</feature>
<evidence type="ECO:0000256" key="11">
    <source>
        <dbReference type="RuleBase" id="RU363032"/>
    </source>
</evidence>
<sequence length="638" mass="66964">MGRRGVLRAAAGPAPVATPRDRTGVVRTVLRSPVGATSAVLLCLLVALAVFAPLLWGDRAAAIDTDALQQGPSPAHLLGTDQLGRDIFFRVLVATRLTIGLALLATVIGVAAGLVLGSAPSVLPRWAGRVVTSAVNIAVAFPGLLLALFFAVIFGTGTIGAVLAIAFAITPSFARLTQTLTASVAGRDFIAAARVCGVGRFRLLTRHVLPNIAEPLVINSTLAAGSALTAFAGLSFLGIGVQAPSYDWGRLLGEGLNRIYLSPAPALGPAVAVVVAGLAFNLFGEAAASAAGRRPQPVRRTPPAPESIVDDSGGGLLTVRNLRVTFPGGISPVRGVSFTVHEGEMIGVVGESGSGKSLTALAVSRLVEHPGEVTADRLEFDGRPLAATPDRELGTKLAMVFQDPMTSFNPTRRIGRQLAEVSEVHQGMSRRDALAKAVDRLRAVRIPEPERRAGQYPHEFSGGMRQRAMIAMGLMGEPRLVIADEPTTALDVTVQREVLRLLARIRAERTAGVLLISHDITVVAQTCDRVLVMYAGRIVEELPTAELFTAARHPYTTALLAAVPDLDTDRDAPLAVIPGRPPEPGEIGPGCPFAPRCPLAGDRCRTEEPELTAMADGHRVACWRSESELTLAATGGPR</sequence>
<evidence type="ECO:0000259" key="14">
    <source>
        <dbReference type="PROSITE" id="PS50928"/>
    </source>
</evidence>
<dbReference type="SUPFAM" id="SSF161098">
    <property type="entry name" value="MetI-like"/>
    <property type="match status" value="1"/>
</dbReference>
<keyword evidence="9 11" id="KW-1133">Transmembrane helix</keyword>
<proteinExistence type="inferred from homology"/>
<dbReference type="SUPFAM" id="SSF52540">
    <property type="entry name" value="P-loop containing nucleoside triphosphate hydrolases"/>
    <property type="match status" value="1"/>
</dbReference>
<dbReference type="Pfam" id="PF00528">
    <property type="entry name" value="BPD_transp_1"/>
    <property type="match status" value="1"/>
</dbReference>